<dbReference type="Pfam" id="PF00001">
    <property type="entry name" value="7tm_1"/>
    <property type="match status" value="1"/>
</dbReference>
<evidence type="ECO:0000256" key="12">
    <source>
        <dbReference type="ARBA" id="ARBA00034130"/>
    </source>
</evidence>
<evidence type="ECO:0000256" key="5">
    <source>
        <dbReference type="ARBA" id="ARBA00022989"/>
    </source>
</evidence>
<evidence type="ECO:0000256" key="4">
    <source>
        <dbReference type="ARBA" id="ARBA00022692"/>
    </source>
</evidence>
<evidence type="ECO:0000259" key="16">
    <source>
        <dbReference type="PROSITE" id="PS50262"/>
    </source>
</evidence>
<reference evidence="17 18" key="1">
    <citation type="journal article" date="2021" name="G3 (Bethesda)">
        <title>Improved contiguity of the threespine stickleback genome using long-read sequencing.</title>
        <authorList>
            <person name="Nath S."/>
            <person name="Shaw D.E."/>
            <person name="White M.A."/>
        </authorList>
    </citation>
    <scope>NUCLEOTIDE SEQUENCE [LARGE SCALE GENOMIC DNA]</scope>
    <source>
        <strain evidence="17 18">Lake Benthic</strain>
    </source>
</reference>
<feature type="domain" description="G-protein coupled receptors family 1 profile" evidence="16">
    <location>
        <begin position="135"/>
        <end position="385"/>
    </location>
</feature>
<dbReference type="Gene3D" id="1.20.1070.10">
    <property type="entry name" value="Rhodopsin 7-helix transmembrane proteins"/>
    <property type="match status" value="1"/>
</dbReference>
<dbReference type="AlphaFoldDB" id="A0AAQ4QL48"/>
<evidence type="ECO:0000256" key="2">
    <source>
        <dbReference type="ARBA" id="ARBA00022475"/>
    </source>
</evidence>
<dbReference type="SUPFAM" id="SSF81321">
    <property type="entry name" value="Family A G protein-coupled receptor-like"/>
    <property type="match status" value="1"/>
</dbReference>
<protein>
    <recommendedName>
        <fullName evidence="16">G-protein coupled receptors family 1 profile domain-containing protein</fullName>
    </recommendedName>
</protein>
<keyword evidence="9 13" id="KW-0675">Receptor</keyword>
<proteinExistence type="inferred from homology"/>
<evidence type="ECO:0000256" key="1">
    <source>
        <dbReference type="ARBA" id="ARBA00004651"/>
    </source>
</evidence>
<dbReference type="GO" id="GO:0006955">
    <property type="term" value="P:immune response"/>
    <property type="evidence" value="ECO:0007669"/>
    <property type="project" value="TreeGrafter"/>
</dbReference>
<feature type="transmembrane region" description="Helical" evidence="15">
    <location>
        <begin position="155"/>
        <end position="176"/>
    </location>
</feature>
<dbReference type="GO" id="GO:0016493">
    <property type="term" value="F:C-C chemokine receptor activity"/>
    <property type="evidence" value="ECO:0007669"/>
    <property type="project" value="TreeGrafter"/>
</dbReference>
<feature type="transmembrane region" description="Helical" evidence="15">
    <location>
        <begin position="118"/>
        <end position="143"/>
    </location>
</feature>
<feature type="region of interest" description="Disordered" evidence="14">
    <location>
        <begin position="403"/>
        <end position="429"/>
    </location>
</feature>
<dbReference type="InterPro" id="IPR000174">
    <property type="entry name" value="Chemokine_CXCR_1/2"/>
</dbReference>
<reference evidence="17" key="2">
    <citation type="submission" date="2025-08" db="UniProtKB">
        <authorList>
            <consortium name="Ensembl"/>
        </authorList>
    </citation>
    <scope>IDENTIFICATION</scope>
</reference>
<feature type="transmembrane region" description="Helical" evidence="15">
    <location>
        <begin position="288"/>
        <end position="310"/>
    </location>
</feature>
<keyword evidence="3" id="KW-0145">Chemotaxis</keyword>
<evidence type="ECO:0000256" key="9">
    <source>
        <dbReference type="ARBA" id="ARBA00023170"/>
    </source>
</evidence>
<reference evidence="17" key="3">
    <citation type="submission" date="2025-09" db="UniProtKB">
        <authorList>
            <consortium name="Ensembl"/>
        </authorList>
    </citation>
    <scope>IDENTIFICATION</scope>
</reference>
<dbReference type="RefSeq" id="XP_040041710.1">
    <property type="nucleotide sequence ID" value="XM_040185776.1"/>
</dbReference>
<dbReference type="PRINTS" id="PR00427">
    <property type="entry name" value="INTRLEUKIN8R"/>
</dbReference>
<evidence type="ECO:0000313" key="18">
    <source>
        <dbReference type="Proteomes" id="UP000007635"/>
    </source>
</evidence>
<dbReference type="GO" id="GO:0009897">
    <property type="term" value="C:external side of plasma membrane"/>
    <property type="evidence" value="ECO:0007669"/>
    <property type="project" value="TreeGrafter"/>
</dbReference>
<keyword evidence="5 15" id="KW-1133">Transmembrane helix</keyword>
<dbReference type="GO" id="GO:0019957">
    <property type="term" value="F:C-C chemokine binding"/>
    <property type="evidence" value="ECO:0007669"/>
    <property type="project" value="TreeGrafter"/>
</dbReference>
<feature type="transmembrane region" description="Helical" evidence="15">
    <location>
        <begin position="368"/>
        <end position="388"/>
    </location>
</feature>
<dbReference type="GO" id="GO:0019722">
    <property type="term" value="P:calcium-mediated signaling"/>
    <property type="evidence" value="ECO:0007669"/>
    <property type="project" value="TreeGrafter"/>
</dbReference>
<comment type="subunit">
    <text evidence="12">Interacts with IL8. Interacts with GNAI2.</text>
</comment>
<dbReference type="InterPro" id="IPR050119">
    <property type="entry name" value="CCR1-9-like"/>
</dbReference>
<evidence type="ECO:0000256" key="3">
    <source>
        <dbReference type="ARBA" id="ARBA00022500"/>
    </source>
</evidence>
<keyword evidence="18" id="KW-1185">Reference proteome</keyword>
<dbReference type="PANTHER" id="PTHR10489:SF930">
    <property type="entry name" value="C-X-C CHEMOKINE RECEPTOR TYPE 1-LIKE"/>
    <property type="match status" value="1"/>
</dbReference>
<dbReference type="GeneID" id="120824752"/>
<evidence type="ECO:0000256" key="11">
    <source>
        <dbReference type="ARBA" id="ARBA00023224"/>
    </source>
</evidence>
<keyword evidence="8" id="KW-1015">Disulfide bond</keyword>
<name>A0AAQ4QL48_GASAC</name>
<dbReference type="PANTHER" id="PTHR10489">
    <property type="entry name" value="CELL ADHESION MOLECULE"/>
    <property type="match status" value="1"/>
</dbReference>
<comment type="similarity">
    <text evidence="13">Belongs to the G-protein coupled receptor 1 family.</text>
</comment>
<evidence type="ECO:0000256" key="7">
    <source>
        <dbReference type="ARBA" id="ARBA00023136"/>
    </source>
</evidence>
<keyword evidence="10" id="KW-0325">Glycoprotein</keyword>
<dbReference type="GeneTree" id="ENSGT01050000244848"/>
<dbReference type="KEGG" id="gat:120824752"/>
<dbReference type="GO" id="GO:0007204">
    <property type="term" value="P:positive regulation of cytosolic calcium ion concentration"/>
    <property type="evidence" value="ECO:0007669"/>
    <property type="project" value="TreeGrafter"/>
</dbReference>
<dbReference type="InterPro" id="IPR017452">
    <property type="entry name" value="GPCR_Rhodpsn_7TM"/>
</dbReference>
<keyword evidence="6 13" id="KW-0297">G-protein coupled receptor</keyword>
<keyword evidence="2" id="KW-1003">Cell membrane</keyword>
<dbReference type="GO" id="GO:0030593">
    <property type="term" value="P:neutrophil chemotaxis"/>
    <property type="evidence" value="ECO:0007669"/>
    <property type="project" value="TreeGrafter"/>
</dbReference>
<feature type="transmembrane region" description="Helical" evidence="15">
    <location>
        <begin position="322"/>
        <end position="340"/>
    </location>
</feature>
<accession>A0AAQ4QL48</accession>
<evidence type="ECO:0000256" key="14">
    <source>
        <dbReference type="SAM" id="MobiDB-lite"/>
    </source>
</evidence>
<dbReference type="Ensembl" id="ENSGACT00000083554.1">
    <property type="protein sequence ID" value="ENSGACP00000052014.1"/>
    <property type="gene ID" value="ENSGACG00000035117.1"/>
</dbReference>
<dbReference type="GO" id="GO:0016494">
    <property type="term" value="F:C-X-C chemokine receptor activity"/>
    <property type="evidence" value="ECO:0007669"/>
    <property type="project" value="InterPro"/>
</dbReference>
<keyword evidence="11 13" id="KW-0807">Transducer</keyword>
<dbReference type="PROSITE" id="PS50262">
    <property type="entry name" value="G_PROTEIN_RECEP_F1_2"/>
    <property type="match status" value="1"/>
</dbReference>
<evidence type="ECO:0000256" key="15">
    <source>
        <dbReference type="SAM" id="Phobius"/>
    </source>
</evidence>
<dbReference type="Proteomes" id="UP000007635">
    <property type="component" value="Chromosome I"/>
</dbReference>
<sequence length="429" mass="48778">MCNFQKVSHPDLLYQTPLFTQQLASVQQHIGEGHRKLGQLVIRDIYCRTFRGRNHLHGLLWALSRCNLEGQQHQKDKVMSYIFTYEELNLTGYDNLTLYILDPKTLPCPLNPLPPAEAWALCVLLIIIFLLAIPGNLLVGWVIGTSKQALTPSDVYLFHLTMSDFLMALTIPFSAVHLIQGWVFGDFLCIFLSLVFEANFYTSILFLTCISVDRYLMIVRASESHRTRQAMRRRLLCATVWALGWALALPALFNDVSKLTAERMTCGESFDLGSASSWRIATRGFRHIFGFFLPLVVMVICYSITITRLLRTRGFHKHRAMKVIIAVVMVFLLCWTPYHVTMMVDTLLRADLIPPGCALRRSLSTALFSTHGLALFHSCVNPVLYAFVGEKFRSKMMQVVQRKARQERRSGSRFSRSTSQTSEGNGALL</sequence>
<feature type="compositionally biased region" description="Low complexity" evidence="14">
    <location>
        <begin position="412"/>
        <end position="423"/>
    </location>
</feature>
<keyword evidence="4 13" id="KW-0812">Transmembrane</keyword>
<feature type="transmembrane region" description="Helical" evidence="15">
    <location>
        <begin position="182"/>
        <end position="212"/>
    </location>
</feature>
<organism evidence="17 18">
    <name type="scientific">Gasterosteus aculeatus aculeatus</name>
    <name type="common">three-spined stickleback</name>
    <dbReference type="NCBI Taxonomy" id="481459"/>
    <lineage>
        <taxon>Eukaryota</taxon>
        <taxon>Metazoa</taxon>
        <taxon>Chordata</taxon>
        <taxon>Craniata</taxon>
        <taxon>Vertebrata</taxon>
        <taxon>Euteleostomi</taxon>
        <taxon>Actinopterygii</taxon>
        <taxon>Neopterygii</taxon>
        <taxon>Teleostei</taxon>
        <taxon>Neoteleostei</taxon>
        <taxon>Acanthomorphata</taxon>
        <taxon>Eupercaria</taxon>
        <taxon>Perciformes</taxon>
        <taxon>Cottioidei</taxon>
        <taxon>Gasterosteales</taxon>
        <taxon>Gasterosteidae</taxon>
        <taxon>Gasterosteus</taxon>
    </lineage>
</organism>
<dbReference type="PRINTS" id="PR00237">
    <property type="entry name" value="GPCRRHODOPSN"/>
</dbReference>
<evidence type="ECO:0000256" key="6">
    <source>
        <dbReference type="ARBA" id="ARBA00023040"/>
    </source>
</evidence>
<evidence type="ECO:0000256" key="10">
    <source>
        <dbReference type="ARBA" id="ARBA00023180"/>
    </source>
</evidence>
<evidence type="ECO:0000256" key="8">
    <source>
        <dbReference type="ARBA" id="ARBA00023157"/>
    </source>
</evidence>
<dbReference type="InterPro" id="IPR000276">
    <property type="entry name" value="GPCR_Rhodpsn"/>
</dbReference>
<evidence type="ECO:0000256" key="13">
    <source>
        <dbReference type="RuleBase" id="RU000688"/>
    </source>
</evidence>
<keyword evidence="7 15" id="KW-0472">Membrane</keyword>
<evidence type="ECO:0000313" key="17">
    <source>
        <dbReference type="Ensembl" id="ENSGACP00000052014.1"/>
    </source>
</evidence>
<feature type="transmembrane region" description="Helical" evidence="15">
    <location>
        <begin position="233"/>
        <end position="253"/>
    </location>
</feature>
<dbReference type="PROSITE" id="PS00237">
    <property type="entry name" value="G_PROTEIN_RECEP_F1_1"/>
    <property type="match status" value="1"/>
</dbReference>
<comment type="subcellular location">
    <subcellularLocation>
        <location evidence="1">Cell membrane</location>
        <topology evidence="1">Multi-pass membrane protein</topology>
    </subcellularLocation>
</comment>